<accession>A0A8T0CC65</accession>
<keyword evidence="5 6" id="KW-0472">Membrane</keyword>
<dbReference type="RefSeq" id="WP_010383591.1">
    <property type="nucleotide sequence ID" value="NZ_AHCD03000026.1"/>
</dbReference>
<evidence type="ECO:0000313" key="7">
    <source>
        <dbReference type="EMBL" id="KAF7788289.1"/>
    </source>
</evidence>
<dbReference type="GeneID" id="61356333"/>
<dbReference type="PANTHER" id="PTHR30250:SF28">
    <property type="entry name" value="POLYSACCHARIDE BIOSYNTHESIS PROTEIN"/>
    <property type="match status" value="1"/>
</dbReference>
<feature type="transmembrane region" description="Helical" evidence="6">
    <location>
        <begin position="326"/>
        <end position="350"/>
    </location>
</feature>
<feature type="transmembrane region" description="Helical" evidence="6">
    <location>
        <begin position="115"/>
        <end position="136"/>
    </location>
</feature>
<evidence type="ECO:0000256" key="3">
    <source>
        <dbReference type="ARBA" id="ARBA00022692"/>
    </source>
</evidence>
<gene>
    <name evidence="7" type="ORF">PRUB_a2914</name>
</gene>
<protein>
    <recommendedName>
        <fullName evidence="9">Polysaccharide biosynthesis protein</fullName>
    </recommendedName>
</protein>
<dbReference type="AlphaFoldDB" id="A0A8T0CC65"/>
<evidence type="ECO:0000256" key="2">
    <source>
        <dbReference type="ARBA" id="ARBA00022475"/>
    </source>
</evidence>
<comment type="subcellular location">
    <subcellularLocation>
        <location evidence="1">Cell membrane</location>
        <topology evidence="1">Multi-pass membrane protein</topology>
    </subcellularLocation>
</comment>
<feature type="transmembrane region" description="Helical" evidence="6">
    <location>
        <begin position="382"/>
        <end position="404"/>
    </location>
</feature>
<evidence type="ECO:0000256" key="6">
    <source>
        <dbReference type="SAM" id="Phobius"/>
    </source>
</evidence>
<dbReference type="EMBL" id="AHCD03000026">
    <property type="protein sequence ID" value="KAF7788289.1"/>
    <property type="molecule type" value="Genomic_DNA"/>
</dbReference>
<feature type="transmembrane region" description="Helical" evidence="6">
    <location>
        <begin position="357"/>
        <end position="376"/>
    </location>
</feature>
<feature type="transmembrane region" description="Helical" evidence="6">
    <location>
        <begin position="74"/>
        <end position="95"/>
    </location>
</feature>
<keyword evidence="3 6" id="KW-0812">Transmembrane</keyword>
<keyword evidence="4 6" id="KW-1133">Transmembrane helix</keyword>
<feature type="transmembrane region" description="Helical" evidence="6">
    <location>
        <begin position="173"/>
        <end position="193"/>
    </location>
</feature>
<comment type="caution">
    <text evidence="7">The sequence shown here is derived from an EMBL/GenBank/DDBJ whole genome shotgun (WGS) entry which is preliminary data.</text>
</comment>
<dbReference type="GO" id="GO:0005886">
    <property type="term" value="C:plasma membrane"/>
    <property type="evidence" value="ECO:0007669"/>
    <property type="project" value="UniProtKB-SubCell"/>
</dbReference>
<evidence type="ECO:0000256" key="4">
    <source>
        <dbReference type="ARBA" id="ARBA00022989"/>
    </source>
</evidence>
<evidence type="ECO:0000256" key="5">
    <source>
        <dbReference type="ARBA" id="ARBA00023136"/>
    </source>
</evidence>
<sequence>MGNSYLKKVATLVSGTVFAQMFSLGIYPLLTRLFDAEQFALFGVFLSITSPLAIFLTLRYEASIALPKKPVDSLHLWAGSLLLAAMIALLCFIITSIFSESIISLFSGRISADALYLVPLGAFTISLFQATTYLGISKSAFVSISKSKVVQSVTIGLSQIALSVVFFDSLLYGFILGQVFASAYLIYVLKPDINKVESHLLKHNGVKYIDYPKYNALPSFIDTFTLQLPVLLIATGSDFAVAGFFTLVFRILAAPSAVIGHAIGQVYLKEIADRLNSGSTSLADVVFPTLIKLVILAILSFTPVVFFGEELFGFAFGEEWKRAGEYAEIIVFAIAARFIVSPLSTILGVTNHLKLGAIWKVLYFLSSFVILSLSIDKGTEEFIFWFVVNELVMYGLYLCVIWYASVNIKVRNV</sequence>
<feature type="transmembrane region" description="Helical" evidence="6">
    <location>
        <begin position="39"/>
        <end position="62"/>
    </location>
</feature>
<evidence type="ECO:0000256" key="1">
    <source>
        <dbReference type="ARBA" id="ARBA00004651"/>
    </source>
</evidence>
<feature type="transmembrane region" description="Helical" evidence="6">
    <location>
        <begin position="240"/>
        <end position="264"/>
    </location>
</feature>
<organism evidence="7 8">
    <name type="scientific">Pseudoalteromonas rubra</name>
    <dbReference type="NCBI Taxonomy" id="43658"/>
    <lineage>
        <taxon>Bacteria</taxon>
        <taxon>Pseudomonadati</taxon>
        <taxon>Pseudomonadota</taxon>
        <taxon>Gammaproteobacteria</taxon>
        <taxon>Alteromonadales</taxon>
        <taxon>Pseudoalteromonadaceae</taxon>
        <taxon>Pseudoalteromonas</taxon>
    </lineage>
</organism>
<proteinExistence type="predicted"/>
<dbReference type="InterPro" id="IPR050833">
    <property type="entry name" value="Poly_Biosynth_Transport"/>
</dbReference>
<reference evidence="7 8" key="1">
    <citation type="journal article" date="2012" name="J. Bacteriol.">
        <title>Genome sequence of the cycloprodigiosin-producing bacterial strain Pseudoalteromonas rubra ATCC 29570(T).</title>
        <authorList>
            <person name="Xie B.B."/>
            <person name="Shu Y.L."/>
            <person name="Qin Q.L."/>
            <person name="Rong J.C."/>
            <person name="Zhang X.Y."/>
            <person name="Chen X.L."/>
            <person name="Zhou B.C."/>
            <person name="Zhang Y.Z."/>
        </authorList>
    </citation>
    <scope>NUCLEOTIDE SEQUENCE [LARGE SCALE GENOMIC DNA]</scope>
    <source>
        <strain evidence="7 8">DSM 6842</strain>
    </source>
</reference>
<feature type="transmembrane region" description="Helical" evidence="6">
    <location>
        <begin position="148"/>
        <end position="167"/>
    </location>
</feature>
<evidence type="ECO:0008006" key="9">
    <source>
        <dbReference type="Google" id="ProtNLM"/>
    </source>
</evidence>
<feature type="transmembrane region" description="Helical" evidence="6">
    <location>
        <begin position="9"/>
        <end position="27"/>
    </location>
</feature>
<keyword evidence="2" id="KW-1003">Cell membrane</keyword>
<feature type="transmembrane region" description="Helical" evidence="6">
    <location>
        <begin position="285"/>
        <end position="306"/>
    </location>
</feature>
<dbReference type="PANTHER" id="PTHR30250">
    <property type="entry name" value="PST FAMILY PREDICTED COLANIC ACID TRANSPORTER"/>
    <property type="match status" value="1"/>
</dbReference>
<dbReference type="Proteomes" id="UP000016480">
    <property type="component" value="Unassembled WGS sequence"/>
</dbReference>
<evidence type="ECO:0000313" key="8">
    <source>
        <dbReference type="Proteomes" id="UP000016480"/>
    </source>
</evidence>
<name>A0A8T0CC65_9GAMM</name>